<dbReference type="GeneID" id="8855012"/>
<reference evidence="3 4" key="1">
    <citation type="journal article" date="2010" name="Cell">
        <title>The genome of Naegleria gruberi illuminates early eukaryotic versatility.</title>
        <authorList>
            <person name="Fritz-Laylin L.K."/>
            <person name="Prochnik S.E."/>
            <person name="Ginger M.L."/>
            <person name="Dacks J.B."/>
            <person name="Carpenter M.L."/>
            <person name="Field M.C."/>
            <person name="Kuo A."/>
            <person name="Paredez A."/>
            <person name="Chapman J."/>
            <person name="Pham J."/>
            <person name="Shu S."/>
            <person name="Neupane R."/>
            <person name="Cipriano M."/>
            <person name="Mancuso J."/>
            <person name="Tu H."/>
            <person name="Salamov A."/>
            <person name="Lindquist E."/>
            <person name="Shapiro H."/>
            <person name="Lucas S."/>
            <person name="Grigoriev I.V."/>
            <person name="Cande W.Z."/>
            <person name="Fulton C."/>
            <person name="Rokhsar D.S."/>
            <person name="Dawson S.C."/>
        </authorList>
    </citation>
    <scope>NUCLEOTIDE SEQUENCE [LARGE SCALE GENOMIC DNA]</scope>
    <source>
        <strain evidence="3 4">NEG-M</strain>
    </source>
</reference>
<evidence type="ECO:0000256" key="2">
    <source>
        <dbReference type="SAM" id="Phobius"/>
    </source>
</evidence>
<gene>
    <name evidence="3" type="ORF">NAEGRDRAFT_70908</name>
</gene>
<sequence>MNSLGTTPYISTTERENKDVNYQNLETSQPQSIDSSLYNRGDQDVFSLSQLKHVAPSSNISGMAEPSPLTNSSQSSGFFNGEETKPLLSDYTKPEAEQKPFQSSTFESPTSFKSDPPEIKDDKGESTSNYLSSNPTFDKVDITPPKISEDTVISSTNDKNKDYGTNIASSSIAYKPSTTPSKDTSQVVATGEGATKTLKQVGHIIQSQAQTMATSIRNNVNSDNILNILINSFLVIVIAVLLYFGIW</sequence>
<feature type="compositionally biased region" description="Polar residues" evidence="1">
    <location>
        <begin position="1"/>
        <end position="12"/>
    </location>
</feature>
<dbReference type="AlphaFoldDB" id="D2VPL7"/>
<feature type="compositionally biased region" description="Polar residues" evidence="1">
    <location>
        <begin position="68"/>
        <end position="78"/>
    </location>
</feature>
<evidence type="ECO:0000313" key="4">
    <source>
        <dbReference type="Proteomes" id="UP000006671"/>
    </source>
</evidence>
<keyword evidence="4" id="KW-1185">Reference proteome</keyword>
<protein>
    <submittedName>
        <fullName evidence="3">Predicted protein</fullName>
    </submittedName>
</protein>
<accession>D2VPL7</accession>
<dbReference type="KEGG" id="ngr:NAEGRDRAFT_70908"/>
<dbReference type="RefSeq" id="XP_002673890.1">
    <property type="nucleotide sequence ID" value="XM_002673844.1"/>
</dbReference>
<evidence type="ECO:0000313" key="3">
    <source>
        <dbReference type="EMBL" id="EFC41146.1"/>
    </source>
</evidence>
<dbReference type="EMBL" id="GG738887">
    <property type="protein sequence ID" value="EFC41146.1"/>
    <property type="molecule type" value="Genomic_DNA"/>
</dbReference>
<feature type="compositionally biased region" description="Polar residues" evidence="1">
    <location>
        <begin position="126"/>
        <end position="136"/>
    </location>
</feature>
<name>D2VPL7_NAEGR</name>
<feature type="compositionally biased region" description="Polar residues" evidence="1">
    <location>
        <begin position="20"/>
        <end position="38"/>
    </location>
</feature>
<keyword evidence="2" id="KW-0812">Transmembrane</keyword>
<feature type="compositionally biased region" description="Basic and acidic residues" evidence="1">
    <location>
        <begin position="115"/>
        <end position="125"/>
    </location>
</feature>
<proteinExistence type="predicted"/>
<dbReference type="Proteomes" id="UP000006671">
    <property type="component" value="Unassembled WGS sequence"/>
</dbReference>
<dbReference type="VEuPathDB" id="AmoebaDB:NAEGRDRAFT_70908"/>
<keyword evidence="2" id="KW-1133">Transmembrane helix</keyword>
<keyword evidence="2" id="KW-0472">Membrane</keyword>
<dbReference type="InParanoid" id="D2VPL7"/>
<feature type="compositionally biased region" description="Polar residues" evidence="1">
    <location>
        <begin position="100"/>
        <end position="113"/>
    </location>
</feature>
<feature type="transmembrane region" description="Helical" evidence="2">
    <location>
        <begin position="225"/>
        <end position="246"/>
    </location>
</feature>
<feature type="region of interest" description="Disordered" evidence="1">
    <location>
        <begin position="58"/>
        <end position="144"/>
    </location>
</feature>
<evidence type="ECO:0000256" key="1">
    <source>
        <dbReference type="SAM" id="MobiDB-lite"/>
    </source>
</evidence>
<feature type="region of interest" description="Disordered" evidence="1">
    <location>
        <begin position="1"/>
        <end position="39"/>
    </location>
</feature>
<organism evidence="4">
    <name type="scientific">Naegleria gruberi</name>
    <name type="common">Amoeba</name>
    <dbReference type="NCBI Taxonomy" id="5762"/>
    <lineage>
        <taxon>Eukaryota</taxon>
        <taxon>Discoba</taxon>
        <taxon>Heterolobosea</taxon>
        <taxon>Tetramitia</taxon>
        <taxon>Eutetramitia</taxon>
        <taxon>Vahlkampfiidae</taxon>
        <taxon>Naegleria</taxon>
    </lineage>
</organism>